<dbReference type="InterPro" id="IPR001296">
    <property type="entry name" value="Glyco_trans_1"/>
</dbReference>
<feature type="non-terminal residue" evidence="2">
    <location>
        <position position="1"/>
    </location>
</feature>
<dbReference type="AlphaFoldDB" id="A0A1V4APN9"/>
<dbReference type="Proteomes" id="UP000189681">
    <property type="component" value="Unassembled WGS sequence"/>
</dbReference>
<dbReference type="SUPFAM" id="SSF53756">
    <property type="entry name" value="UDP-Glycosyltransferase/glycogen phosphorylase"/>
    <property type="match status" value="1"/>
</dbReference>
<evidence type="ECO:0000313" key="2">
    <source>
        <dbReference type="EMBL" id="OOP55088.1"/>
    </source>
</evidence>
<dbReference type="PANTHER" id="PTHR45947:SF3">
    <property type="entry name" value="SULFOQUINOVOSYL TRANSFERASE SQD2"/>
    <property type="match status" value="1"/>
</dbReference>
<accession>A0A1V4APN9</accession>
<proteinExistence type="predicted"/>
<feature type="domain" description="Glycosyl transferase family 1" evidence="1">
    <location>
        <begin position="3"/>
        <end position="135"/>
    </location>
</feature>
<name>A0A1V4APN9_9BACT</name>
<dbReference type="PANTHER" id="PTHR45947">
    <property type="entry name" value="SULFOQUINOVOSYL TRANSFERASE SQD2"/>
    <property type="match status" value="1"/>
</dbReference>
<dbReference type="EMBL" id="AYTS01000179">
    <property type="protein sequence ID" value="OOP55088.1"/>
    <property type="molecule type" value="Genomic_DNA"/>
</dbReference>
<reference evidence="2 3" key="1">
    <citation type="journal article" date="2017" name="Water Res.">
        <title>Discovery and metagenomic analysis of an anammox bacterial enrichment related to Candidatus "Brocadia caroliniensis" in a full-scale glycerol-fed nitritation-denitritation separate centrate treatment process.</title>
        <authorList>
            <person name="Park H."/>
            <person name="Brotto A.C."/>
            <person name="van Loosdrecht M.C."/>
            <person name="Chandran K."/>
        </authorList>
    </citation>
    <scope>NUCLEOTIDE SEQUENCE [LARGE SCALE GENOMIC DNA]</scope>
    <source>
        <strain evidence="2">26THWARD</strain>
    </source>
</reference>
<evidence type="ECO:0000313" key="3">
    <source>
        <dbReference type="Proteomes" id="UP000189681"/>
    </source>
</evidence>
<evidence type="ECO:0000259" key="1">
    <source>
        <dbReference type="Pfam" id="PF00534"/>
    </source>
</evidence>
<dbReference type="InterPro" id="IPR050194">
    <property type="entry name" value="Glycosyltransferase_grp1"/>
</dbReference>
<keyword evidence="2" id="KW-0808">Transferase</keyword>
<comment type="caution">
    <text evidence="2">The sequence shown here is derived from an EMBL/GenBank/DDBJ whole genome shotgun (WGS) entry which is preliminary data.</text>
</comment>
<dbReference type="STRING" id="1004156.AYP45_16740"/>
<dbReference type="Gene3D" id="3.40.50.2000">
    <property type="entry name" value="Glycogen Phosphorylase B"/>
    <property type="match status" value="2"/>
</dbReference>
<protein>
    <submittedName>
        <fullName evidence="2">Group 1 glycosyl transferase</fullName>
    </submittedName>
</protein>
<organism evidence="2 3">
    <name type="scientific">Candidatus Brocadia carolinensis</name>
    <dbReference type="NCBI Taxonomy" id="1004156"/>
    <lineage>
        <taxon>Bacteria</taxon>
        <taxon>Pseudomonadati</taxon>
        <taxon>Planctomycetota</taxon>
        <taxon>Candidatus Brocadiia</taxon>
        <taxon>Candidatus Brocadiales</taxon>
        <taxon>Candidatus Brocadiaceae</taxon>
        <taxon>Candidatus Brocadia</taxon>
    </lineage>
</organism>
<dbReference type="GO" id="GO:0016757">
    <property type="term" value="F:glycosyltransferase activity"/>
    <property type="evidence" value="ECO:0007669"/>
    <property type="project" value="InterPro"/>
</dbReference>
<dbReference type="CDD" id="cd03801">
    <property type="entry name" value="GT4_PimA-like"/>
    <property type="match status" value="1"/>
</dbReference>
<sequence length="162" mass="18604">FTLIDAVKNIANITLKIIGEGPIKEDLELKVRNEKITNVCFLGYKTGRELNEEVRKAMFVLCPSECYENNPRSIIESFALGKCVIGSRTGGIPELVRDNETGLTFERGSVEELRTKIFYLLNNRNDIVKMGEKARMLVEKEFNQEKYYKGLMEIYQNILLSK</sequence>
<dbReference type="Pfam" id="PF00534">
    <property type="entry name" value="Glycos_transf_1"/>
    <property type="match status" value="1"/>
</dbReference>
<gene>
    <name evidence="2" type="ORF">AYP45_16740</name>
</gene>